<reference evidence="2" key="2">
    <citation type="submission" date="2015-01" db="EMBL/GenBank/DDBJ databases">
        <title>Evolutionary Origins and Diversification of the Mycorrhizal Mutualists.</title>
        <authorList>
            <consortium name="DOE Joint Genome Institute"/>
            <consortium name="Mycorrhizal Genomics Consortium"/>
            <person name="Kohler A."/>
            <person name="Kuo A."/>
            <person name="Nagy L.G."/>
            <person name="Floudas D."/>
            <person name="Copeland A."/>
            <person name="Barry K.W."/>
            <person name="Cichocki N."/>
            <person name="Veneault-Fourrey C."/>
            <person name="LaButti K."/>
            <person name="Lindquist E.A."/>
            <person name="Lipzen A."/>
            <person name="Lundell T."/>
            <person name="Morin E."/>
            <person name="Murat C."/>
            <person name="Riley R."/>
            <person name="Ohm R."/>
            <person name="Sun H."/>
            <person name="Tunlid A."/>
            <person name="Henrissat B."/>
            <person name="Grigoriev I.V."/>
            <person name="Hibbett D.S."/>
            <person name="Martin F."/>
        </authorList>
    </citation>
    <scope>NUCLEOTIDE SEQUENCE [LARGE SCALE GENOMIC DNA]</scope>
    <source>
        <strain evidence="2">F 1598</strain>
    </source>
</reference>
<accession>A0A0C3BBY7</accession>
<proteinExistence type="predicted"/>
<sequence>MIISPSNIIIIGPHRIPRFFPRHTLPIINRLHIVEIAGPVYMVLISPRHEVRSMPVDLGRSELGPKRSQFYATIETPDLLHHGVFQMKKTKELKFLDCLYILAFCSARFTDTCTALSYSATTQESTLVYCLAKYRSAFSLRYLIN</sequence>
<gene>
    <name evidence="1" type="ORF">PILCRDRAFT_414642</name>
</gene>
<evidence type="ECO:0000313" key="1">
    <source>
        <dbReference type="EMBL" id="KIM83813.1"/>
    </source>
</evidence>
<dbReference type="Proteomes" id="UP000054166">
    <property type="component" value="Unassembled WGS sequence"/>
</dbReference>
<dbReference type="EMBL" id="KN832989">
    <property type="protein sequence ID" value="KIM83813.1"/>
    <property type="molecule type" value="Genomic_DNA"/>
</dbReference>
<name>A0A0C3BBY7_PILCF</name>
<dbReference type="AlphaFoldDB" id="A0A0C3BBY7"/>
<reference evidence="1 2" key="1">
    <citation type="submission" date="2014-04" db="EMBL/GenBank/DDBJ databases">
        <authorList>
            <consortium name="DOE Joint Genome Institute"/>
            <person name="Kuo A."/>
            <person name="Tarkka M."/>
            <person name="Buscot F."/>
            <person name="Kohler A."/>
            <person name="Nagy L.G."/>
            <person name="Floudas D."/>
            <person name="Copeland A."/>
            <person name="Barry K.W."/>
            <person name="Cichocki N."/>
            <person name="Veneault-Fourrey C."/>
            <person name="LaButti K."/>
            <person name="Lindquist E.A."/>
            <person name="Lipzen A."/>
            <person name="Lundell T."/>
            <person name="Morin E."/>
            <person name="Murat C."/>
            <person name="Sun H."/>
            <person name="Tunlid A."/>
            <person name="Henrissat B."/>
            <person name="Grigoriev I.V."/>
            <person name="Hibbett D.S."/>
            <person name="Martin F."/>
            <person name="Nordberg H.P."/>
            <person name="Cantor M.N."/>
            <person name="Hua S.X."/>
        </authorList>
    </citation>
    <scope>NUCLEOTIDE SEQUENCE [LARGE SCALE GENOMIC DNA]</scope>
    <source>
        <strain evidence="1 2">F 1598</strain>
    </source>
</reference>
<keyword evidence="2" id="KW-1185">Reference proteome</keyword>
<dbReference type="InParanoid" id="A0A0C3BBY7"/>
<protein>
    <submittedName>
        <fullName evidence="1">Uncharacterized protein</fullName>
    </submittedName>
</protein>
<organism evidence="1 2">
    <name type="scientific">Piloderma croceum (strain F 1598)</name>
    <dbReference type="NCBI Taxonomy" id="765440"/>
    <lineage>
        <taxon>Eukaryota</taxon>
        <taxon>Fungi</taxon>
        <taxon>Dikarya</taxon>
        <taxon>Basidiomycota</taxon>
        <taxon>Agaricomycotina</taxon>
        <taxon>Agaricomycetes</taxon>
        <taxon>Agaricomycetidae</taxon>
        <taxon>Atheliales</taxon>
        <taxon>Atheliaceae</taxon>
        <taxon>Piloderma</taxon>
    </lineage>
</organism>
<evidence type="ECO:0000313" key="2">
    <source>
        <dbReference type="Proteomes" id="UP000054166"/>
    </source>
</evidence>
<dbReference type="HOGENOM" id="CLU_1787547_0_0_1"/>